<evidence type="ECO:0000256" key="1">
    <source>
        <dbReference type="ARBA" id="ARBA00004651"/>
    </source>
</evidence>
<feature type="transmembrane region" description="Helical" evidence="8">
    <location>
        <begin position="157"/>
        <end position="174"/>
    </location>
</feature>
<evidence type="ECO:0000256" key="3">
    <source>
        <dbReference type="ARBA" id="ARBA00022676"/>
    </source>
</evidence>
<dbReference type="EMBL" id="MFIQ01000003">
    <property type="protein sequence ID" value="OGF93822.1"/>
    <property type="molecule type" value="Genomic_DNA"/>
</dbReference>
<feature type="transmembrane region" description="Helical" evidence="8">
    <location>
        <begin position="361"/>
        <end position="380"/>
    </location>
</feature>
<evidence type="ECO:0000259" key="9">
    <source>
        <dbReference type="Pfam" id="PF13231"/>
    </source>
</evidence>
<feature type="transmembrane region" description="Helical" evidence="8">
    <location>
        <begin position="132"/>
        <end position="151"/>
    </location>
</feature>
<dbReference type="PANTHER" id="PTHR33908:SF11">
    <property type="entry name" value="MEMBRANE PROTEIN"/>
    <property type="match status" value="1"/>
</dbReference>
<evidence type="ECO:0000256" key="5">
    <source>
        <dbReference type="ARBA" id="ARBA00022692"/>
    </source>
</evidence>
<keyword evidence="6 8" id="KW-1133">Transmembrane helix</keyword>
<evidence type="ECO:0000256" key="4">
    <source>
        <dbReference type="ARBA" id="ARBA00022679"/>
    </source>
</evidence>
<dbReference type="GO" id="GO:0009103">
    <property type="term" value="P:lipopolysaccharide biosynthetic process"/>
    <property type="evidence" value="ECO:0007669"/>
    <property type="project" value="UniProtKB-ARBA"/>
</dbReference>
<feature type="transmembrane region" description="Helical" evidence="8">
    <location>
        <begin position="321"/>
        <end position="341"/>
    </location>
</feature>
<name>A0A1F5Y168_9BACT</name>
<evidence type="ECO:0000313" key="11">
    <source>
        <dbReference type="Proteomes" id="UP000178894"/>
    </source>
</evidence>
<dbReference type="InterPro" id="IPR050297">
    <property type="entry name" value="LipidA_mod_glycosyltrf_83"/>
</dbReference>
<evidence type="ECO:0000256" key="8">
    <source>
        <dbReference type="SAM" id="Phobius"/>
    </source>
</evidence>
<dbReference type="GO" id="GO:0005886">
    <property type="term" value="C:plasma membrane"/>
    <property type="evidence" value="ECO:0007669"/>
    <property type="project" value="UniProtKB-SubCell"/>
</dbReference>
<evidence type="ECO:0000313" key="10">
    <source>
        <dbReference type="EMBL" id="OGF93822.1"/>
    </source>
</evidence>
<evidence type="ECO:0000256" key="6">
    <source>
        <dbReference type="ARBA" id="ARBA00022989"/>
    </source>
</evidence>
<feature type="domain" description="Glycosyltransferase RgtA/B/C/D-like" evidence="9">
    <location>
        <begin position="94"/>
        <end position="244"/>
    </location>
</feature>
<keyword evidence="2" id="KW-1003">Cell membrane</keyword>
<keyword evidence="5 8" id="KW-0812">Transmembrane</keyword>
<feature type="transmembrane region" description="Helical" evidence="8">
    <location>
        <begin position="389"/>
        <end position="412"/>
    </location>
</feature>
<evidence type="ECO:0000256" key="2">
    <source>
        <dbReference type="ARBA" id="ARBA00022475"/>
    </source>
</evidence>
<dbReference type="Pfam" id="PF13231">
    <property type="entry name" value="PMT_2"/>
    <property type="match status" value="1"/>
</dbReference>
<feature type="transmembrane region" description="Helical" evidence="8">
    <location>
        <begin position="200"/>
        <end position="216"/>
    </location>
</feature>
<dbReference type="PANTHER" id="PTHR33908">
    <property type="entry name" value="MANNOSYLTRANSFERASE YKCB-RELATED"/>
    <property type="match status" value="1"/>
</dbReference>
<feature type="transmembrane region" description="Helical" evidence="8">
    <location>
        <begin position="100"/>
        <end position="120"/>
    </location>
</feature>
<dbReference type="Proteomes" id="UP000178894">
    <property type="component" value="Unassembled WGS sequence"/>
</dbReference>
<gene>
    <name evidence="10" type="ORF">A3G54_02390</name>
</gene>
<evidence type="ECO:0000256" key="7">
    <source>
        <dbReference type="ARBA" id="ARBA00023136"/>
    </source>
</evidence>
<dbReference type="STRING" id="1798364.A3G54_02390"/>
<protein>
    <recommendedName>
        <fullName evidence="9">Glycosyltransferase RgtA/B/C/D-like domain-containing protein</fullName>
    </recommendedName>
</protein>
<feature type="transmembrane region" description="Helical" evidence="8">
    <location>
        <begin position="228"/>
        <end position="249"/>
    </location>
</feature>
<reference evidence="10 11" key="1">
    <citation type="journal article" date="2016" name="Nat. Commun.">
        <title>Thousands of microbial genomes shed light on interconnected biogeochemical processes in an aquifer system.</title>
        <authorList>
            <person name="Anantharaman K."/>
            <person name="Brown C.T."/>
            <person name="Hug L.A."/>
            <person name="Sharon I."/>
            <person name="Castelle C.J."/>
            <person name="Probst A.J."/>
            <person name="Thomas B.C."/>
            <person name="Singh A."/>
            <person name="Wilkins M.J."/>
            <person name="Karaoz U."/>
            <person name="Brodie E.L."/>
            <person name="Williams K.H."/>
            <person name="Hubbard S.S."/>
            <person name="Banfield J.F."/>
        </authorList>
    </citation>
    <scope>NUCLEOTIDE SEQUENCE [LARGE SCALE GENOMIC DNA]</scope>
</reference>
<feature type="transmembrane region" description="Helical" evidence="8">
    <location>
        <begin position="73"/>
        <end position="94"/>
    </location>
</feature>
<feature type="transmembrane region" description="Helical" evidence="8">
    <location>
        <begin position="287"/>
        <end position="312"/>
    </location>
</feature>
<dbReference type="GO" id="GO:0016763">
    <property type="term" value="F:pentosyltransferase activity"/>
    <property type="evidence" value="ECO:0007669"/>
    <property type="project" value="TreeGrafter"/>
</dbReference>
<accession>A0A1F5Y168</accession>
<dbReference type="AlphaFoldDB" id="A0A1F5Y168"/>
<keyword evidence="7 8" id="KW-0472">Membrane</keyword>
<keyword evidence="3" id="KW-0328">Glycosyltransferase</keyword>
<keyword evidence="4" id="KW-0808">Transferase</keyword>
<dbReference type="InterPro" id="IPR038731">
    <property type="entry name" value="RgtA/B/C-like"/>
</dbReference>
<organism evidence="10 11">
    <name type="scientific">Candidatus Giovannonibacteria bacterium RIFCSPLOWO2_12_FULL_44_15</name>
    <dbReference type="NCBI Taxonomy" id="1798364"/>
    <lineage>
        <taxon>Bacteria</taxon>
        <taxon>Candidatus Giovannoniibacteriota</taxon>
    </lineage>
</organism>
<proteinExistence type="predicted"/>
<sequence length="530" mass="60583">MANAFVIKKSHFRIFPRIASIYSPEDWVMLLAFLAGLLATVWAFVNRYITAYGDAESHLNIAKRVVDSLTPGFAQLGGIWLPLPHILLMPFVYFDIFWRSGLAGSIVSGIAFVVSALYIYKTTQLLTKNTGASFLASLIFILNPNVLYLQSTPMTELPLIVFFVLSTYYFILFMEEGELYPLIMSALFGLFATLSRYDGWALVLMEAGILFLYYLWRRKFQKFEGRLILFATLAFFGIFLWLLWSFLILGDPLYFTHSQFSANSQQMGWLAKGQLPAYHDIAVSLEYYFVASMSSAGVLVFIASILGMLVFLFDRTAKNRFYILLLLLVPFFFNVITLFLGQSIMFMPGLTPTTFEWTLFNVRYGVLMAPFAAIFVGYLAAKNGYFGKILLAIIVLAQTLLFLSGFSPVLAFEDGTRGLSSATAKLPDAQYWLARNYDDGLILMDDYKRVLSIIRTPIPMENIIYIGNKPYWEESLVAPEKYANWIIIQRDDDLWRRIYEDPGLNGRLYKYFEKAYTSDDILIFKRIGDN</sequence>
<comment type="caution">
    <text evidence="10">The sequence shown here is derived from an EMBL/GenBank/DDBJ whole genome shotgun (WGS) entry which is preliminary data.</text>
</comment>
<feature type="transmembrane region" description="Helical" evidence="8">
    <location>
        <begin position="27"/>
        <end position="45"/>
    </location>
</feature>
<comment type="subcellular location">
    <subcellularLocation>
        <location evidence="1">Cell membrane</location>
        <topology evidence="1">Multi-pass membrane protein</topology>
    </subcellularLocation>
</comment>